<evidence type="ECO:0000313" key="2">
    <source>
        <dbReference type="EMBL" id="PWJ73843.1"/>
    </source>
</evidence>
<gene>
    <name evidence="2" type="ORF">C7441_12527</name>
</gene>
<accession>A0A316BL82</accession>
<comment type="caution">
    <text evidence="2">The sequence shown here is derived from an EMBL/GenBank/DDBJ whole genome shotgun (WGS) entry which is preliminary data.</text>
</comment>
<dbReference type="OrthoDB" id="8085372at2"/>
<keyword evidence="3" id="KW-1185">Reference proteome</keyword>
<dbReference type="AlphaFoldDB" id="A0A316BL82"/>
<organism evidence="2 3">
    <name type="scientific">Pseudaminobacter salicylatoxidans</name>
    <dbReference type="NCBI Taxonomy" id="93369"/>
    <lineage>
        <taxon>Bacteria</taxon>
        <taxon>Pseudomonadati</taxon>
        <taxon>Pseudomonadota</taxon>
        <taxon>Alphaproteobacteria</taxon>
        <taxon>Hyphomicrobiales</taxon>
        <taxon>Phyllobacteriaceae</taxon>
        <taxon>Pseudaminobacter</taxon>
    </lineage>
</organism>
<proteinExistence type="predicted"/>
<name>A0A316BL82_PSESE</name>
<dbReference type="Proteomes" id="UP000245396">
    <property type="component" value="Unassembled WGS sequence"/>
</dbReference>
<evidence type="ECO:0000313" key="3">
    <source>
        <dbReference type="Proteomes" id="UP000245396"/>
    </source>
</evidence>
<reference evidence="2 3" key="1">
    <citation type="submission" date="2018-05" db="EMBL/GenBank/DDBJ databases">
        <title>Genomic Encyclopedia of Type Strains, Phase IV (KMG-IV): sequencing the most valuable type-strain genomes for metagenomic binning, comparative biology and taxonomic classification.</title>
        <authorList>
            <person name="Goeker M."/>
        </authorList>
    </citation>
    <scope>NUCLEOTIDE SEQUENCE [LARGE SCALE GENOMIC DNA]</scope>
    <source>
        <strain evidence="2 3">DSM 6986</strain>
    </source>
</reference>
<feature type="region of interest" description="Disordered" evidence="1">
    <location>
        <begin position="1"/>
        <end position="40"/>
    </location>
</feature>
<dbReference type="EMBL" id="QGGG01000025">
    <property type="protein sequence ID" value="PWJ73843.1"/>
    <property type="molecule type" value="Genomic_DNA"/>
</dbReference>
<protein>
    <submittedName>
        <fullName evidence="2">Uncharacterized protein</fullName>
    </submittedName>
</protein>
<dbReference type="RefSeq" id="WP_109614809.1">
    <property type="nucleotide sequence ID" value="NZ_QGGG01000025.1"/>
</dbReference>
<evidence type="ECO:0000256" key="1">
    <source>
        <dbReference type="SAM" id="MobiDB-lite"/>
    </source>
</evidence>
<feature type="compositionally biased region" description="Basic and acidic residues" evidence="1">
    <location>
        <begin position="1"/>
        <end position="32"/>
    </location>
</feature>
<sequence length="237" mass="26514">MKPVEKRLPATRVDGSRRIDLAGQRAQREAARQAKATAPTVEDTRVRDVWQRQELRDHASARLSAEGKRLAKLRKIDGLKEGAKVSKVRVRVTDSRYTTKLMRARPGTFEWRYGRDKQDAFFHAGSHFALLWERAGVAIASPSDFLRGIKSGYATGISDGRVAAYDKLKGAVESLGRFSFERLMLYCVQGLTAAEIAKRDGQTDREAATVLHNDLRECAIHFNFLAPCGKRIVSGKK</sequence>